<protein>
    <submittedName>
        <fullName evidence="2">Uncharacterized protein</fullName>
    </submittedName>
</protein>
<feature type="region of interest" description="Disordered" evidence="1">
    <location>
        <begin position="14"/>
        <end position="46"/>
    </location>
</feature>
<evidence type="ECO:0000256" key="1">
    <source>
        <dbReference type="SAM" id="MobiDB-lite"/>
    </source>
</evidence>
<name>A0AAF0V0B6_SOLVR</name>
<organism evidence="2 3">
    <name type="scientific">Solanum verrucosum</name>
    <dbReference type="NCBI Taxonomy" id="315347"/>
    <lineage>
        <taxon>Eukaryota</taxon>
        <taxon>Viridiplantae</taxon>
        <taxon>Streptophyta</taxon>
        <taxon>Embryophyta</taxon>
        <taxon>Tracheophyta</taxon>
        <taxon>Spermatophyta</taxon>
        <taxon>Magnoliopsida</taxon>
        <taxon>eudicotyledons</taxon>
        <taxon>Gunneridae</taxon>
        <taxon>Pentapetalae</taxon>
        <taxon>asterids</taxon>
        <taxon>lamiids</taxon>
        <taxon>Solanales</taxon>
        <taxon>Solanaceae</taxon>
        <taxon>Solanoideae</taxon>
        <taxon>Solaneae</taxon>
        <taxon>Solanum</taxon>
    </lineage>
</organism>
<proteinExistence type="predicted"/>
<accession>A0AAF0V0B6</accession>
<dbReference type="Proteomes" id="UP001234989">
    <property type="component" value="Chromosome 11"/>
</dbReference>
<evidence type="ECO:0000313" key="2">
    <source>
        <dbReference type="EMBL" id="WMV54779.1"/>
    </source>
</evidence>
<dbReference type="EMBL" id="CP133622">
    <property type="protein sequence ID" value="WMV54779.1"/>
    <property type="molecule type" value="Genomic_DNA"/>
</dbReference>
<evidence type="ECO:0000313" key="3">
    <source>
        <dbReference type="Proteomes" id="UP001234989"/>
    </source>
</evidence>
<reference evidence="2" key="1">
    <citation type="submission" date="2023-08" db="EMBL/GenBank/DDBJ databases">
        <title>A de novo genome assembly of Solanum verrucosum Schlechtendal, a Mexican diploid species geographically isolated from the other diploid A-genome species in potato relatives.</title>
        <authorList>
            <person name="Hosaka K."/>
        </authorList>
    </citation>
    <scope>NUCLEOTIDE SEQUENCE</scope>
    <source>
        <tissue evidence="2">Young leaves</tissue>
    </source>
</reference>
<dbReference type="AlphaFoldDB" id="A0AAF0V0B6"/>
<gene>
    <name evidence="2" type="ORF">MTR67_048164</name>
</gene>
<sequence>MRRCSARMRQYLKGRGCSGEPRSTSTGRGLTYGPWMVTDSPTDSAELKIGNRSKRDLDAENLNLHHEKM</sequence>
<keyword evidence="3" id="KW-1185">Reference proteome</keyword>